<dbReference type="EMBL" id="LVEP01000036">
    <property type="protein sequence ID" value="OCB74835.1"/>
    <property type="molecule type" value="Genomic_DNA"/>
</dbReference>
<dbReference type="Proteomes" id="UP000093510">
    <property type="component" value="Unassembled WGS sequence"/>
</dbReference>
<evidence type="ECO:0008006" key="3">
    <source>
        <dbReference type="Google" id="ProtNLM"/>
    </source>
</evidence>
<accession>A0A1B9DYR0</accession>
<dbReference type="PANTHER" id="PTHR42999:SF1">
    <property type="entry name" value="PENTAPEPTIDE REPEAT-CONTAINING PROTEIN"/>
    <property type="match status" value="1"/>
</dbReference>
<comment type="caution">
    <text evidence="1">The sequence shown here is derived from an EMBL/GenBank/DDBJ whole genome shotgun (WGS) entry which is preliminary data.</text>
</comment>
<dbReference type="OrthoDB" id="67652at2"/>
<evidence type="ECO:0000313" key="1">
    <source>
        <dbReference type="EMBL" id="OCB74835.1"/>
    </source>
</evidence>
<gene>
    <name evidence="1" type="ORF">LPBF_09480</name>
</gene>
<proteinExistence type="predicted"/>
<dbReference type="InterPro" id="IPR052949">
    <property type="entry name" value="PA_immunity-related"/>
</dbReference>
<sequence>MTDYLYHKIYTDTSFKTTDLNQQEFESCQFNSCDFSLCNFIGVTFIDCVFTHCNFEHANINHVAFRGVHFNYCKIIGVNFAMCDALIFEVHFKNSILDFSKFYTLKMKRTPFEQCSMVAVDFMNTDLTEAFFDRCDLYRAEFANATAIKANFRTSYNYTIDPEKTKIKKALFSMDGIKGLLTKHNICVSP</sequence>
<organism evidence="1 2">
    <name type="scientific">Flavobacterium crassostreae</name>
    <dbReference type="NCBI Taxonomy" id="1763534"/>
    <lineage>
        <taxon>Bacteria</taxon>
        <taxon>Pseudomonadati</taxon>
        <taxon>Bacteroidota</taxon>
        <taxon>Flavobacteriia</taxon>
        <taxon>Flavobacteriales</taxon>
        <taxon>Flavobacteriaceae</taxon>
        <taxon>Flavobacterium</taxon>
    </lineage>
</organism>
<evidence type="ECO:0000313" key="2">
    <source>
        <dbReference type="Proteomes" id="UP000093510"/>
    </source>
</evidence>
<dbReference type="Pfam" id="PF13599">
    <property type="entry name" value="Pentapeptide_4"/>
    <property type="match status" value="1"/>
</dbReference>
<name>A0A1B9DYR0_9FLAO</name>
<dbReference type="Gene3D" id="2.160.20.80">
    <property type="entry name" value="E3 ubiquitin-protein ligase SopA"/>
    <property type="match status" value="1"/>
</dbReference>
<dbReference type="Pfam" id="PF00805">
    <property type="entry name" value="Pentapeptide"/>
    <property type="match status" value="1"/>
</dbReference>
<dbReference type="STRING" id="1763534.GCA_001831475_02267"/>
<dbReference type="AlphaFoldDB" id="A0A1B9DYR0"/>
<dbReference type="InterPro" id="IPR001646">
    <property type="entry name" value="5peptide_repeat"/>
</dbReference>
<dbReference type="PANTHER" id="PTHR42999">
    <property type="entry name" value="ANTIBIOTIC RESISTANCE PROTEIN MCBG"/>
    <property type="match status" value="1"/>
</dbReference>
<reference evidence="1 2" key="1">
    <citation type="submission" date="2016-03" db="EMBL/GenBank/DDBJ databases">
        <authorList>
            <person name="Ploux O."/>
        </authorList>
    </citation>
    <scope>NUCLEOTIDE SEQUENCE [LARGE SCALE GENOMIC DNA]</scope>
    <source>
        <strain evidence="1 2">LPB0076</strain>
    </source>
</reference>
<keyword evidence="2" id="KW-1185">Reference proteome</keyword>
<protein>
    <recommendedName>
        <fullName evidence="3">MCBG-like protein</fullName>
    </recommendedName>
</protein>
<dbReference type="RefSeq" id="WP_066335588.1">
    <property type="nucleotide sequence ID" value="NZ_CP017688.1"/>
</dbReference>
<dbReference type="SUPFAM" id="SSF141571">
    <property type="entry name" value="Pentapeptide repeat-like"/>
    <property type="match status" value="1"/>
</dbReference>